<accession>A0ABT2HVB6</accession>
<feature type="transmembrane region" description="Helical" evidence="1">
    <location>
        <begin position="36"/>
        <end position="59"/>
    </location>
</feature>
<dbReference type="Proteomes" id="UP001525379">
    <property type="component" value="Unassembled WGS sequence"/>
</dbReference>
<protein>
    <submittedName>
        <fullName evidence="3">DUF3566 domain-containing protein</fullName>
    </submittedName>
</protein>
<comment type="caution">
    <text evidence="3">The sequence shown here is derived from an EMBL/GenBank/DDBJ whole genome shotgun (WGS) entry which is preliminary data.</text>
</comment>
<evidence type="ECO:0000313" key="4">
    <source>
        <dbReference type="Proteomes" id="UP001525379"/>
    </source>
</evidence>
<evidence type="ECO:0000259" key="2">
    <source>
        <dbReference type="Pfam" id="PF12089"/>
    </source>
</evidence>
<name>A0ABT2HVB6_9MICO</name>
<organism evidence="3 4">
    <name type="scientific">Pseudoclavibacter albus</name>
    <dbReference type="NCBI Taxonomy" id="272241"/>
    <lineage>
        <taxon>Bacteria</taxon>
        <taxon>Bacillati</taxon>
        <taxon>Actinomycetota</taxon>
        <taxon>Actinomycetes</taxon>
        <taxon>Micrococcales</taxon>
        <taxon>Microbacteriaceae</taxon>
        <taxon>Pseudoclavibacter</taxon>
    </lineage>
</organism>
<gene>
    <name evidence="3" type="ORF">M3D15_01775</name>
</gene>
<keyword evidence="1" id="KW-0812">Transmembrane</keyword>
<keyword evidence="4" id="KW-1185">Reference proteome</keyword>
<keyword evidence="1" id="KW-1133">Transmembrane helix</keyword>
<dbReference type="RefSeq" id="WP_066080106.1">
    <property type="nucleotide sequence ID" value="NZ_JAFDPW010000001.1"/>
</dbReference>
<feature type="transmembrane region" description="Helical" evidence="1">
    <location>
        <begin position="96"/>
        <end position="122"/>
    </location>
</feature>
<evidence type="ECO:0000256" key="1">
    <source>
        <dbReference type="SAM" id="Phobius"/>
    </source>
</evidence>
<dbReference type="EMBL" id="JALXSQ010000004">
    <property type="protein sequence ID" value="MCT2042075.1"/>
    <property type="molecule type" value="Genomic_DNA"/>
</dbReference>
<dbReference type="Pfam" id="PF12089">
    <property type="entry name" value="DUF3566"/>
    <property type="match status" value="1"/>
</dbReference>
<keyword evidence="1" id="KW-0472">Membrane</keyword>
<proteinExistence type="predicted"/>
<reference evidence="3 4" key="1">
    <citation type="submission" date="2022-04" db="EMBL/GenBank/DDBJ databases">
        <title>Human microbiome associated bacterial genomes.</title>
        <authorList>
            <person name="Sandstrom S."/>
            <person name="Salamzade R."/>
            <person name="Kalan L.R."/>
        </authorList>
    </citation>
    <scope>NUCLEOTIDE SEQUENCE [LARGE SCALE GENOMIC DNA]</scope>
    <source>
        <strain evidence="4">p3-SID1799</strain>
    </source>
</reference>
<feature type="domain" description="DUF3566" evidence="2">
    <location>
        <begin position="19"/>
        <end position="133"/>
    </location>
</feature>
<dbReference type="InterPro" id="IPR021949">
    <property type="entry name" value="DUF3566_TM"/>
</dbReference>
<sequence length="139" mass="14919">MTSVADRLAQKTSRKTASKQVRLRLVHIDYWSVVKLALLLAGCALIIGLVVTLLLWLLLEQTGVINSVNQLLNDVTGNKGGADAVTIDKFINLPQLLMFAGGVGLLNFIVYPALAAVCAFLYNLTVRVTGGIVFGYTNG</sequence>
<evidence type="ECO:0000313" key="3">
    <source>
        <dbReference type="EMBL" id="MCT2042075.1"/>
    </source>
</evidence>